<accession>T0YB35</accession>
<dbReference type="InterPro" id="IPR003115">
    <property type="entry name" value="ParB_N"/>
</dbReference>
<dbReference type="GO" id="GO:0005694">
    <property type="term" value="C:chromosome"/>
    <property type="evidence" value="ECO:0007669"/>
    <property type="project" value="TreeGrafter"/>
</dbReference>
<evidence type="ECO:0000313" key="2">
    <source>
        <dbReference type="EMBL" id="EQD32436.1"/>
    </source>
</evidence>
<dbReference type="AlphaFoldDB" id="T0YB35"/>
<name>T0YB35_9ZZZZ</name>
<dbReference type="SMART" id="SM00470">
    <property type="entry name" value="ParB"/>
    <property type="match status" value="1"/>
</dbReference>
<reference evidence="2" key="1">
    <citation type="submission" date="2013-08" db="EMBL/GenBank/DDBJ databases">
        <authorList>
            <person name="Mendez C."/>
            <person name="Richter M."/>
            <person name="Ferrer M."/>
            <person name="Sanchez J."/>
        </authorList>
    </citation>
    <scope>NUCLEOTIDE SEQUENCE</scope>
</reference>
<feature type="non-terminal residue" evidence="2">
    <location>
        <position position="86"/>
    </location>
</feature>
<proteinExistence type="predicted"/>
<dbReference type="InterPro" id="IPR050336">
    <property type="entry name" value="Chromosome_partition/occlusion"/>
</dbReference>
<organism evidence="2">
    <name type="scientific">mine drainage metagenome</name>
    <dbReference type="NCBI Taxonomy" id="410659"/>
    <lineage>
        <taxon>unclassified sequences</taxon>
        <taxon>metagenomes</taxon>
        <taxon>ecological metagenomes</taxon>
    </lineage>
</organism>
<feature type="domain" description="ParB-like N-terminal" evidence="1">
    <location>
        <begin position="4"/>
        <end position="85"/>
    </location>
</feature>
<dbReference type="EMBL" id="AUZZ01009830">
    <property type="protein sequence ID" value="EQD32436.1"/>
    <property type="molecule type" value="Genomic_DNA"/>
</dbReference>
<dbReference type="Gene3D" id="3.90.1530.10">
    <property type="entry name" value="Conserved hypothetical protein from pyrococcus furiosus pfu- 392566-001, ParB domain"/>
    <property type="match status" value="1"/>
</dbReference>
<sequence length="86" mass="9526">MEAKEIEVTKINVSRYNTRKDLSAGEEDSALEGLASSIREKGLLSLITVLDRRDGTYELIAGQRLFLACKKIGFSTIPAIVRENPD</sequence>
<dbReference type="SUPFAM" id="SSF110849">
    <property type="entry name" value="ParB/Sulfiredoxin"/>
    <property type="match status" value="1"/>
</dbReference>
<dbReference type="PANTHER" id="PTHR33375:SF1">
    <property type="entry name" value="CHROMOSOME-PARTITIONING PROTEIN PARB-RELATED"/>
    <property type="match status" value="1"/>
</dbReference>
<comment type="caution">
    <text evidence="2">The sequence shown here is derived from an EMBL/GenBank/DDBJ whole genome shotgun (WGS) entry which is preliminary data.</text>
</comment>
<protein>
    <submittedName>
        <fullName evidence="2">ParB-like partition protein</fullName>
    </submittedName>
</protein>
<dbReference type="InterPro" id="IPR036086">
    <property type="entry name" value="ParB/Sulfiredoxin_sf"/>
</dbReference>
<dbReference type="PANTHER" id="PTHR33375">
    <property type="entry name" value="CHROMOSOME-PARTITIONING PROTEIN PARB-RELATED"/>
    <property type="match status" value="1"/>
</dbReference>
<gene>
    <name evidence="2" type="ORF">B2A_13569</name>
</gene>
<reference evidence="2" key="2">
    <citation type="journal article" date="2014" name="ISME J.">
        <title>Microbial stratification in low pH oxic and suboxic macroscopic growths along an acid mine drainage.</title>
        <authorList>
            <person name="Mendez-Garcia C."/>
            <person name="Mesa V."/>
            <person name="Sprenger R.R."/>
            <person name="Richter M."/>
            <person name="Diez M.S."/>
            <person name="Solano J."/>
            <person name="Bargiela R."/>
            <person name="Golyshina O.V."/>
            <person name="Manteca A."/>
            <person name="Ramos J.L."/>
            <person name="Gallego J.R."/>
            <person name="Llorente I."/>
            <person name="Martins Dos Santos V.A."/>
            <person name="Jensen O.N."/>
            <person name="Pelaez A.I."/>
            <person name="Sanchez J."/>
            <person name="Ferrer M."/>
        </authorList>
    </citation>
    <scope>NUCLEOTIDE SEQUENCE</scope>
</reference>
<dbReference type="Pfam" id="PF02195">
    <property type="entry name" value="ParB_N"/>
    <property type="match status" value="1"/>
</dbReference>
<evidence type="ECO:0000259" key="1">
    <source>
        <dbReference type="SMART" id="SM00470"/>
    </source>
</evidence>
<dbReference type="GO" id="GO:0007059">
    <property type="term" value="P:chromosome segregation"/>
    <property type="evidence" value="ECO:0007669"/>
    <property type="project" value="TreeGrafter"/>
</dbReference>